<dbReference type="Proteomes" id="UP000003163">
    <property type="component" value="Unassembled WGS sequence"/>
</dbReference>
<keyword evidence="2" id="KW-0808">Transferase</keyword>
<dbReference type="InterPro" id="IPR027417">
    <property type="entry name" value="P-loop_NTPase"/>
</dbReference>
<dbReference type="STRING" id="1003232.J9DK58"/>
<dbReference type="SUPFAM" id="SSF52540">
    <property type="entry name" value="P-loop containing nucleoside triphosphate hydrolases"/>
    <property type="match status" value="1"/>
</dbReference>
<dbReference type="HOGENOM" id="CLU_994070_0_0_1"/>
<sequence length="280" mass="32786">MKIIFIGGATGTGKTDLAIKIHQMHNAYLISCDSVQIYKNLDVGSNKSDRVDIHSLIDVADFDEIFDVETYIKYVEEQLLYCEKNGLTPIIVGGTGFYMQRLDTSRYDTLKIFLVCDRLVLYRKTDERCEKMIENGFLSEVLDLKNNGLSLNVIPGRAIGYRDAIIFLNKLTASKDIENHVHFNEFLHNFKRRTRNLIRSQETFFRKKEYIWIDINKFDPYSVIQLFLNKAVKFTEHFEFVNNISRDVNKNAFKKCKTYKPLDSKFTEKDINRILKNLEM</sequence>
<dbReference type="EMBL" id="AFBI03000049">
    <property type="protein sequence ID" value="EJW02995.1"/>
    <property type="molecule type" value="Genomic_DNA"/>
</dbReference>
<reference evidence="6" key="2">
    <citation type="submission" date="2015-07" db="EMBL/GenBank/DDBJ databases">
        <title>Contrasting host-pathogen interactions and genome evolution in two generalist and specialist microsporidian pathogens of mosquitoes.</title>
        <authorList>
            <consortium name="The Broad Institute Genomics Platform"/>
            <consortium name="The Broad Institute Genome Sequencing Center for Infectious Disease"/>
            <person name="Cuomo C.A."/>
            <person name="Sanscrainte N.D."/>
            <person name="Goldberg J.M."/>
            <person name="Heiman D."/>
            <person name="Young S."/>
            <person name="Zeng Q."/>
            <person name="Becnel J.J."/>
            <person name="Birren B.W."/>
        </authorList>
    </citation>
    <scope>NUCLEOTIDE SEQUENCE [LARGE SCALE GENOMIC DNA]</scope>
    <source>
        <strain evidence="6">USNM 41457</strain>
    </source>
</reference>
<dbReference type="Pfam" id="PF01715">
    <property type="entry name" value="IPPT"/>
    <property type="match status" value="2"/>
</dbReference>
<organism evidence="5 6">
    <name type="scientific">Edhazardia aedis (strain USNM 41457)</name>
    <name type="common">Microsporidian parasite</name>
    <dbReference type="NCBI Taxonomy" id="1003232"/>
    <lineage>
        <taxon>Eukaryota</taxon>
        <taxon>Fungi</taxon>
        <taxon>Fungi incertae sedis</taxon>
        <taxon>Microsporidia</taxon>
        <taxon>Edhazardia</taxon>
    </lineage>
</organism>
<dbReference type="PANTHER" id="PTHR11088:SF60">
    <property type="entry name" value="TRNA DIMETHYLALLYLTRANSFERASE"/>
    <property type="match status" value="1"/>
</dbReference>
<keyword evidence="4" id="KW-0067">ATP-binding</keyword>
<evidence type="ECO:0008006" key="7">
    <source>
        <dbReference type="Google" id="ProtNLM"/>
    </source>
</evidence>
<keyword evidence="3" id="KW-0547">Nucleotide-binding</keyword>
<keyword evidence="6" id="KW-1185">Reference proteome</keyword>
<evidence type="ECO:0000256" key="3">
    <source>
        <dbReference type="ARBA" id="ARBA00022741"/>
    </source>
</evidence>
<dbReference type="OMA" id="WISSEGC"/>
<comment type="similarity">
    <text evidence="1">Belongs to the IPP transferase family.</text>
</comment>
<dbReference type="PANTHER" id="PTHR11088">
    <property type="entry name" value="TRNA DIMETHYLALLYLTRANSFERASE"/>
    <property type="match status" value="1"/>
</dbReference>
<dbReference type="VEuPathDB" id="MicrosporidiaDB:EDEG_02639"/>
<dbReference type="GO" id="GO:0006400">
    <property type="term" value="P:tRNA modification"/>
    <property type="evidence" value="ECO:0007669"/>
    <property type="project" value="TreeGrafter"/>
</dbReference>
<evidence type="ECO:0000256" key="2">
    <source>
        <dbReference type="ARBA" id="ARBA00022679"/>
    </source>
</evidence>
<dbReference type="FunCoup" id="J9DK58">
    <property type="interactions" value="131"/>
</dbReference>
<accession>J9DK58</accession>
<evidence type="ECO:0000256" key="4">
    <source>
        <dbReference type="ARBA" id="ARBA00022840"/>
    </source>
</evidence>
<comment type="caution">
    <text evidence="5">The sequence shown here is derived from an EMBL/GenBank/DDBJ whole genome shotgun (WGS) entry which is preliminary data.</text>
</comment>
<dbReference type="AlphaFoldDB" id="J9DK58"/>
<evidence type="ECO:0000313" key="5">
    <source>
        <dbReference type="EMBL" id="EJW02995.1"/>
    </source>
</evidence>
<dbReference type="GO" id="GO:0005524">
    <property type="term" value="F:ATP binding"/>
    <property type="evidence" value="ECO:0007669"/>
    <property type="project" value="UniProtKB-KW"/>
</dbReference>
<protein>
    <recommendedName>
        <fullName evidence="7">tRNA dimethylallyltransferase</fullName>
    </recommendedName>
</protein>
<dbReference type="Gene3D" id="3.40.50.300">
    <property type="entry name" value="P-loop containing nucleotide triphosphate hydrolases"/>
    <property type="match status" value="1"/>
</dbReference>
<dbReference type="InterPro" id="IPR039657">
    <property type="entry name" value="Dimethylallyltransferase"/>
</dbReference>
<proteinExistence type="inferred from homology"/>
<dbReference type="OrthoDB" id="2195148at2759"/>
<name>J9DK58_EDHAE</name>
<dbReference type="InParanoid" id="J9DK58"/>
<evidence type="ECO:0000256" key="1">
    <source>
        <dbReference type="ARBA" id="ARBA00005842"/>
    </source>
</evidence>
<evidence type="ECO:0000313" key="6">
    <source>
        <dbReference type="Proteomes" id="UP000003163"/>
    </source>
</evidence>
<dbReference type="GO" id="GO:0052381">
    <property type="term" value="F:tRNA dimethylallyltransferase activity"/>
    <property type="evidence" value="ECO:0007669"/>
    <property type="project" value="TreeGrafter"/>
</dbReference>
<gene>
    <name evidence="5" type="ORF">EDEG_02639</name>
</gene>
<reference evidence="5 6" key="1">
    <citation type="submission" date="2011-08" db="EMBL/GenBank/DDBJ databases">
        <authorList>
            <person name="Liu Z.J."/>
            <person name="Shi F.L."/>
            <person name="Lu J.Q."/>
            <person name="Li M."/>
            <person name="Wang Z.L."/>
        </authorList>
    </citation>
    <scope>NUCLEOTIDE SEQUENCE [LARGE SCALE GENOMIC DNA]</scope>
    <source>
        <strain evidence="5 6">USNM 41457</strain>
    </source>
</reference>